<evidence type="ECO:0000313" key="4">
    <source>
        <dbReference type="EMBL" id="MBA5777322.1"/>
    </source>
</evidence>
<comment type="caution">
    <text evidence="4">The sequence shown here is derived from an EMBL/GenBank/DDBJ whole genome shotgun (WGS) entry which is preliminary data.</text>
</comment>
<organism evidence="4 5">
    <name type="scientific">Stappia albiluteola</name>
    <dbReference type="NCBI Taxonomy" id="2758565"/>
    <lineage>
        <taxon>Bacteria</taxon>
        <taxon>Pseudomonadati</taxon>
        <taxon>Pseudomonadota</taxon>
        <taxon>Alphaproteobacteria</taxon>
        <taxon>Hyphomicrobiales</taxon>
        <taxon>Stappiaceae</taxon>
        <taxon>Stappia</taxon>
    </lineage>
</organism>
<feature type="repeat" description="TPR" evidence="1">
    <location>
        <begin position="172"/>
        <end position="205"/>
    </location>
</feature>
<evidence type="ECO:0000256" key="3">
    <source>
        <dbReference type="SAM" id="SignalP"/>
    </source>
</evidence>
<evidence type="ECO:0000256" key="2">
    <source>
        <dbReference type="SAM" id="MobiDB-lite"/>
    </source>
</evidence>
<evidence type="ECO:0000313" key="5">
    <source>
        <dbReference type="Proteomes" id="UP000541109"/>
    </source>
</evidence>
<dbReference type="SUPFAM" id="SSF48452">
    <property type="entry name" value="TPR-like"/>
    <property type="match status" value="1"/>
</dbReference>
<dbReference type="Gene3D" id="1.25.40.10">
    <property type="entry name" value="Tetratricopeptide repeat domain"/>
    <property type="match status" value="1"/>
</dbReference>
<accession>A0A839AEJ2</accession>
<dbReference type="RefSeq" id="WP_182164593.1">
    <property type="nucleotide sequence ID" value="NZ_JACFXV010000048.1"/>
</dbReference>
<gene>
    <name evidence="4" type="ORF">H2509_09300</name>
</gene>
<dbReference type="InterPro" id="IPR019734">
    <property type="entry name" value="TPR_rpt"/>
</dbReference>
<feature type="region of interest" description="Disordered" evidence="2">
    <location>
        <begin position="29"/>
        <end position="60"/>
    </location>
</feature>
<dbReference type="Proteomes" id="UP000541109">
    <property type="component" value="Unassembled WGS sequence"/>
</dbReference>
<dbReference type="PROSITE" id="PS50005">
    <property type="entry name" value="TPR"/>
    <property type="match status" value="1"/>
</dbReference>
<name>A0A839AEJ2_9HYPH</name>
<protein>
    <submittedName>
        <fullName evidence="4">Tetratricopeptide repeat protein</fullName>
    </submittedName>
</protein>
<dbReference type="InterPro" id="IPR011990">
    <property type="entry name" value="TPR-like_helical_dom_sf"/>
</dbReference>
<keyword evidence="5" id="KW-1185">Reference proteome</keyword>
<keyword evidence="1" id="KW-0802">TPR repeat</keyword>
<dbReference type="EMBL" id="JACFXV010000048">
    <property type="protein sequence ID" value="MBA5777322.1"/>
    <property type="molecule type" value="Genomic_DNA"/>
</dbReference>
<feature type="chain" id="PRO_5032382902" evidence="3">
    <location>
        <begin position="27"/>
        <end position="224"/>
    </location>
</feature>
<sequence length="224" mass="24615">MRRFLAFSTLLSLLGCLALPINPGMAQDQLLPPELSPPSLEDLPAPPENDAITDPAPALEPEQSAEKELDKLFAELQATTDDKAAQGIATKIQLIWLRSGSPTIDLLMARSAAAMEAKNYGLALDLLDTVTVLAPDYAEGWNRRATIFYLQEDFGRSLIDIEKTLSLEPRHWGAISGFAIIMRRLERPSDALQAFKRVLELNPNSPNARKAVEDLEKETAGQPI</sequence>
<dbReference type="SMART" id="SM00028">
    <property type="entry name" value="TPR"/>
    <property type="match status" value="3"/>
</dbReference>
<evidence type="ECO:0000256" key="1">
    <source>
        <dbReference type="PROSITE-ProRule" id="PRU00339"/>
    </source>
</evidence>
<keyword evidence="3" id="KW-0732">Signal</keyword>
<dbReference type="PROSITE" id="PS51257">
    <property type="entry name" value="PROKAR_LIPOPROTEIN"/>
    <property type="match status" value="1"/>
</dbReference>
<proteinExistence type="predicted"/>
<reference evidence="4 5" key="1">
    <citation type="submission" date="2020-07" db="EMBL/GenBank/DDBJ databases">
        <title>Stappia sp., F7233, whole genome shotgun sequencing project.</title>
        <authorList>
            <person name="Jiang S."/>
            <person name="Liu Z.W."/>
            <person name="Du Z.J."/>
        </authorList>
    </citation>
    <scope>NUCLEOTIDE SEQUENCE [LARGE SCALE GENOMIC DNA]</scope>
    <source>
        <strain evidence="4 5">F7233</strain>
    </source>
</reference>
<dbReference type="AlphaFoldDB" id="A0A839AEJ2"/>
<feature type="signal peptide" evidence="3">
    <location>
        <begin position="1"/>
        <end position="26"/>
    </location>
</feature>
<feature type="compositionally biased region" description="Low complexity" evidence="2">
    <location>
        <begin position="29"/>
        <end position="43"/>
    </location>
</feature>